<keyword evidence="7" id="KW-0119">Carbohydrate metabolism</keyword>
<sequence length="480" mass="54623">MNAPKPPKIVVIGAGSAIFGLSSLATIMRSPRLRRSELALVDIYEPNLELMTQLAEVMNREWGAEMRINAYTERAKALPGADFVIVTVQVGQRETVWRLDWEIPLKYGLRQPYAENSGPGAFAHTARNMPLILDIAKDMERYCPKALYMNFTNPLIRLTWAVQRYSSVPVVGLCHQLEWGYAMLGALFAEHYGYAHEVPPNFHVHTDAHNVPITMHMAKRAHEHLDVKAAGINHFSWIYDIREKGTGRDMYPLLRQYFMNYRQSFEPLTREMFKIFGLMPTAGDSHMCEYLTVTHDPLTRPWEKYDLKLQNWDMNIERRASRLQQARDIVAGKRDVNELRDVKSEGVPEIIEALTYNDNRYFEQLNLVNRGKIPNLPDDAIVEVPGILSSAGIHGLNVPPLPAGITELCRRELALSSLVVDACVHGDRELALQALILDPMMNDIDRARAILADFLETFAEFLPQFHGEWSLKTAGERMTA</sequence>
<dbReference type="SUPFAM" id="SSF51735">
    <property type="entry name" value="NAD(P)-binding Rossmann-fold domains"/>
    <property type="match status" value="1"/>
</dbReference>
<dbReference type="Pfam" id="PF11975">
    <property type="entry name" value="Glyco_hydro_4C"/>
    <property type="match status" value="1"/>
</dbReference>
<protein>
    <recommendedName>
        <fullName evidence="13">Glycosyl hydrolase family 4 C-terminal domain-containing protein</fullName>
    </recommendedName>
</protein>
<feature type="binding site" evidence="10">
    <location>
        <position position="234"/>
    </location>
    <ligand>
        <name>Mn(2+)</name>
        <dbReference type="ChEBI" id="CHEBI:29035"/>
    </ligand>
</feature>
<dbReference type="PRINTS" id="PR00732">
    <property type="entry name" value="GLHYDRLASE4"/>
</dbReference>
<keyword evidence="10" id="KW-0408">Iron</keyword>
<evidence type="ECO:0000256" key="12">
    <source>
        <dbReference type="RuleBase" id="RU361152"/>
    </source>
</evidence>
<dbReference type="InterPro" id="IPR053715">
    <property type="entry name" value="GH4_Enzyme_sf"/>
</dbReference>
<dbReference type="Gene3D" id="3.90.1820.10">
    <property type="entry name" value="AglA-like glucosidase"/>
    <property type="match status" value="1"/>
</dbReference>
<dbReference type="PANTHER" id="PTHR32092:SF6">
    <property type="entry name" value="ALPHA-GALACTOSIDASE"/>
    <property type="match status" value="1"/>
</dbReference>
<dbReference type="InterPro" id="IPR022616">
    <property type="entry name" value="Glyco_hydro_4_C"/>
</dbReference>
<evidence type="ECO:0000259" key="13">
    <source>
        <dbReference type="Pfam" id="PF11975"/>
    </source>
</evidence>
<dbReference type="GO" id="GO:0005975">
    <property type="term" value="P:carbohydrate metabolic process"/>
    <property type="evidence" value="ECO:0007669"/>
    <property type="project" value="InterPro"/>
</dbReference>
<organism evidence="14 15">
    <name type="scientific">Candidatus Thermofonsia Clade 1 bacterium</name>
    <dbReference type="NCBI Taxonomy" id="2364210"/>
    <lineage>
        <taxon>Bacteria</taxon>
        <taxon>Bacillati</taxon>
        <taxon>Chloroflexota</taxon>
        <taxon>Candidatus Thermofontia</taxon>
        <taxon>Candidatus Thermofonsia Clade 1</taxon>
    </lineage>
</organism>
<dbReference type="GO" id="GO:0016616">
    <property type="term" value="F:oxidoreductase activity, acting on the CH-OH group of donors, NAD or NADP as acceptor"/>
    <property type="evidence" value="ECO:0007669"/>
    <property type="project" value="InterPro"/>
</dbReference>
<reference evidence="14 15" key="1">
    <citation type="submission" date="2017-11" db="EMBL/GenBank/DDBJ databases">
        <title>Evolution of Phototrophy in the Chloroflexi Phylum Driven by Horizontal Gene Transfer.</title>
        <authorList>
            <person name="Ward L.M."/>
            <person name="Hemp J."/>
            <person name="Shih P.M."/>
            <person name="Mcglynn S.E."/>
            <person name="Fischer W."/>
        </authorList>
    </citation>
    <scope>NUCLEOTIDE SEQUENCE [LARGE SCALE GENOMIC DNA]</scope>
    <source>
        <strain evidence="14">JP3_13</strain>
    </source>
</reference>
<feature type="binding site" evidence="9">
    <location>
        <position position="153"/>
    </location>
    <ligand>
        <name>substrate</name>
    </ligand>
</feature>
<evidence type="ECO:0000256" key="2">
    <source>
        <dbReference type="ARBA" id="ARBA00010141"/>
    </source>
</evidence>
<evidence type="ECO:0000256" key="5">
    <source>
        <dbReference type="ARBA" id="ARBA00023027"/>
    </source>
</evidence>
<comment type="cofactor">
    <cofactor evidence="1">
        <name>Mn(2+)</name>
        <dbReference type="ChEBI" id="CHEBI:29035"/>
    </cofactor>
</comment>
<proteinExistence type="inferred from homology"/>
<dbReference type="InterPro" id="IPR036291">
    <property type="entry name" value="NAD(P)-bd_dom_sf"/>
</dbReference>
<evidence type="ECO:0000256" key="3">
    <source>
        <dbReference type="ARBA" id="ARBA00022723"/>
    </source>
</evidence>
<comment type="caution">
    <text evidence="14">The sequence shown here is derived from an EMBL/GenBank/DDBJ whole genome shotgun (WGS) entry which is preliminary data.</text>
</comment>
<evidence type="ECO:0000256" key="10">
    <source>
        <dbReference type="PIRSR" id="PIRSR601088-3"/>
    </source>
</evidence>
<evidence type="ECO:0000256" key="6">
    <source>
        <dbReference type="ARBA" id="ARBA00023211"/>
    </source>
</evidence>
<name>A0A2M8PIE7_9CHLR</name>
<keyword evidence="5 12" id="KW-0520">NAD</keyword>
<dbReference type="AlphaFoldDB" id="A0A2M8PIE7"/>
<dbReference type="InterPro" id="IPR015955">
    <property type="entry name" value="Lactate_DH/Glyco_Ohase_4_C"/>
</dbReference>
<evidence type="ECO:0000256" key="9">
    <source>
        <dbReference type="PIRSR" id="PIRSR601088-2"/>
    </source>
</evidence>
<dbReference type="PANTHER" id="PTHR32092">
    <property type="entry name" value="6-PHOSPHO-BETA-GLUCOSIDASE-RELATED"/>
    <property type="match status" value="1"/>
</dbReference>
<dbReference type="Pfam" id="PF02056">
    <property type="entry name" value="Glyco_hydro_4"/>
    <property type="match status" value="1"/>
</dbReference>
<evidence type="ECO:0000313" key="15">
    <source>
        <dbReference type="Proteomes" id="UP000229681"/>
    </source>
</evidence>
<evidence type="ECO:0000256" key="4">
    <source>
        <dbReference type="ARBA" id="ARBA00022801"/>
    </source>
</evidence>
<keyword evidence="6 10" id="KW-0464">Manganese</keyword>
<dbReference type="Proteomes" id="UP000229681">
    <property type="component" value="Unassembled WGS sequence"/>
</dbReference>
<feature type="binding site" evidence="10">
    <location>
        <position position="174"/>
    </location>
    <ligand>
        <name>Mn(2+)</name>
        <dbReference type="ChEBI" id="CHEBI:29035"/>
    </ligand>
</feature>
<evidence type="ECO:0000256" key="8">
    <source>
        <dbReference type="ARBA" id="ARBA00023295"/>
    </source>
</evidence>
<keyword evidence="10" id="KW-0170">Cobalt</keyword>
<evidence type="ECO:0000256" key="7">
    <source>
        <dbReference type="ARBA" id="ARBA00023277"/>
    </source>
</evidence>
<dbReference type="GO" id="GO:0046872">
    <property type="term" value="F:metal ion binding"/>
    <property type="evidence" value="ECO:0007669"/>
    <property type="project" value="UniProtKB-KW"/>
</dbReference>
<feature type="domain" description="Glycosyl hydrolase family 4 C-terminal" evidence="13">
    <location>
        <begin position="230"/>
        <end position="440"/>
    </location>
</feature>
<keyword evidence="8 12" id="KW-0326">Glycosidase</keyword>
<keyword evidence="3 10" id="KW-0479">Metal-binding</keyword>
<evidence type="ECO:0000256" key="1">
    <source>
        <dbReference type="ARBA" id="ARBA00001936"/>
    </source>
</evidence>
<dbReference type="GO" id="GO:0004553">
    <property type="term" value="F:hydrolase activity, hydrolyzing O-glycosyl compounds"/>
    <property type="evidence" value="ECO:0007669"/>
    <property type="project" value="InterPro"/>
</dbReference>
<gene>
    <name evidence="14" type="ORF">CUN49_01040</name>
</gene>
<feature type="site" description="Increases basicity of active site Tyr" evidence="11">
    <location>
        <position position="115"/>
    </location>
</feature>
<keyword evidence="4 12" id="KW-0378">Hydrolase</keyword>
<dbReference type="SUPFAM" id="SSF56327">
    <property type="entry name" value="LDH C-terminal domain-like"/>
    <property type="match status" value="1"/>
</dbReference>
<dbReference type="EMBL" id="PGTM01000006">
    <property type="protein sequence ID" value="PJF37318.1"/>
    <property type="molecule type" value="Genomic_DNA"/>
</dbReference>
<keyword evidence="10" id="KW-0533">Nickel</keyword>
<evidence type="ECO:0000313" key="14">
    <source>
        <dbReference type="EMBL" id="PJF37318.1"/>
    </source>
</evidence>
<comment type="similarity">
    <text evidence="2 12">Belongs to the glycosyl hydrolase 4 family.</text>
</comment>
<evidence type="ECO:0000256" key="11">
    <source>
        <dbReference type="PIRSR" id="PIRSR601088-4"/>
    </source>
</evidence>
<comment type="cofactor">
    <cofactor evidence="12">
        <name>NAD(+)</name>
        <dbReference type="ChEBI" id="CHEBI:57540"/>
    </cofactor>
    <text evidence="12">Binds 1 NAD(+) per subunit.</text>
</comment>
<dbReference type="InterPro" id="IPR001088">
    <property type="entry name" value="Glyco_hydro_4"/>
</dbReference>
<accession>A0A2M8PIE7</accession>